<dbReference type="InterPro" id="IPR037398">
    <property type="entry name" value="Glyco_hydro_64_fam"/>
</dbReference>
<dbReference type="CDD" id="cd09214">
    <property type="entry name" value="GH64-like"/>
    <property type="match status" value="1"/>
</dbReference>
<feature type="compositionally biased region" description="Gly residues" evidence="1">
    <location>
        <begin position="188"/>
        <end position="199"/>
    </location>
</feature>
<dbReference type="RefSeq" id="WP_240169057.1">
    <property type="nucleotide sequence ID" value="NZ_CP085200.1"/>
</dbReference>
<dbReference type="Gene3D" id="2.60.110.10">
    <property type="entry name" value="Thaumatin"/>
    <property type="match status" value="1"/>
</dbReference>
<dbReference type="InterPro" id="IPR042517">
    <property type="entry name" value="Glyco_hydro_64_N_2"/>
</dbReference>
<dbReference type="Gene3D" id="3.30.920.50">
    <property type="entry name" value="Beta-1,3-glucanase, C-terminal domain"/>
    <property type="match status" value="1"/>
</dbReference>
<evidence type="ECO:0000256" key="1">
    <source>
        <dbReference type="SAM" id="MobiDB-lite"/>
    </source>
</evidence>
<accession>A0ABY3VAJ6</accession>
<organism evidence="3 4">
    <name type="scientific">Mycobacterium ulcerans</name>
    <dbReference type="NCBI Taxonomy" id="1809"/>
    <lineage>
        <taxon>Bacteria</taxon>
        <taxon>Bacillati</taxon>
        <taxon>Actinomycetota</taxon>
        <taxon>Actinomycetes</taxon>
        <taxon>Mycobacteriales</taxon>
        <taxon>Mycobacteriaceae</taxon>
        <taxon>Mycobacterium</taxon>
        <taxon>Mycobacterium ulcerans group</taxon>
    </lineage>
</organism>
<dbReference type="InterPro" id="IPR000084">
    <property type="entry name" value="PE-PGRS_N"/>
</dbReference>
<proteinExistence type="predicted"/>
<feature type="domain" description="GH64" evidence="2">
    <location>
        <begin position="280"/>
        <end position="646"/>
    </location>
</feature>
<dbReference type="InterPro" id="IPR038332">
    <property type="entry name" value="PPE_sf"/>
</dbReference>
<name>A0ABY3VAJ6_MYCUL</name>
<sequence length="667" mass="66473">MSFAMVRPEWVTVAASDLAGIGSSVGAANAAAAGSTTAVLAAGADEVSAVIAGFFGTHAQEYQAISARVATYHQQFVQSLNGSAGAYAAAEAASASSLQTLMRDALNLINTPTNALLGRPLIGNGANGAPGTGQAGGPGGILWGNGGAGGSGAPGQTGGVGGAAGLFGNGGTGGAGGTGVTGTPGAAGESGGTGGTGGAGGLGGHGGLLFGNGGTGGAGGAGGTGGVGGQVNAEGVVGAGGPGGTGGVVGAGGAAGLFGSPGHAGIGGQTGTNGAAGGGGFGFREDFINNTGLPDNQIYVTEIGQTTPGHWAWIDQNGVAHPIDHNAADARGHLTKDGVNYANMSFTLDQAGNLTTPSEFQGGRVFISMKQPLYIAISPDNMGWAGPDPANPADPNYSTVDDWYEMTFNNGAIPFGGNTTQVDQFGFPFSVTVTQDSSGFAGTSGRTLSRAQVFQQFATTVPTEFQSLVVHDATGDPVRILSPRTAQPGGLSTCLDPSINDFWTTYQTNQFNYDGPGYTVQGSVNASDQFVYSVTPTGGSSTTYTMVKPTTAEVFAANGPFVGTAQQGAFLAELDAAFNRGVAISPDQWSNVADYYPTGGRWNNWAEFFHSDSINNLAYGFPFDDVNSQSSVLILDNSRPPTELSFNLGADASQVRCQWGRGIGGLC</sequence>
<protein>
    <submittedName>
        <fullName evidence="3">Beta-1,3-glucanase family protein</fullName>
    </submittedName>
</protein>
<dbReference type="EMBL" id="CP092429">
    <property type="protein sequence ID" value="ULP53325.1"/>
    <property type="molecule type" value="Genomic_DNA"/>
</dbReference>
<dbReference type="PANTHER" id="PTHR38165:SF1">
    <property type="entry name" value="GLUCANASE B"/>
    <property type="match status" value="1"/>
</dbReference>
<feature type="region of interest" description="Disordered" evidence="1">
    <location>
        <begin position="175"/>
        <end position="199"/>
    </location>
</feature>
<dbReference type="PANTHER" id="PTHR38165">
    <property type="match status" value="1"/>
</dbReference>
<dbReference type="Pfam" id="PF00934">
    <property type="entry name" value="PE"/>
    <property type="match status" value="1"/>
</dbReference>
<dbReference type="Pfam" id="PF16483">
    <property type="entry name" value="Glyco_hydro_64"/>
    <property type="match status" value="1"/>
</dbReference>
<evidence type="ECO:0000313" key="4">
    <source>
        <dbReference type="Proteomes" id="UP001055253"/>
    </source>
</evidence>
<evidence type="ECO:0000313" key="3">
    <source>
        <dbReference type="EMBL" id="ULP53325.1"/>
    </source>
</evidence>
<reference evidence="3" key="1">
    <citation type="submission" date="2022-08" db="EMBL/GenBank/DDBJ databases">
        <title>Whole genome sequencing of non-tuberculosis mycobacteria type-strains.</title>
        <authorList>
            <person name="Igarashi Y."/>
            <person name="Osugi A."/>
            <person name="Mitarai S."/>
        </authorList>
    </citation>
    <scope>NUCLEOTIDE SEQUENCE</scope>
    <source>
        <strain evidence="3">ATCC 19423</strain>
    </source>
</reference>
<evidence type="ECO:0000259" key="2">
    <source>
        <dbReference type="PROSITE" id="PS52006"/>
    </source>
</evidence>
<dbReference type="SUPFAM" id="SSF140459">
    <property type="entry name" value="PE/PPE dimer-like"/>
    <property type="match status" value="1"/>
</dbReference>
<dbReference type="PROSITE" id="PS52006">
    <property type="entry name" value="GH64"/>
    <property type="match status" value="1"/>
</dbReference>
<keyword evidence="4" id="KW-1185">Reference proteome</keyword>
<dbReference type="InterPro" id="IPR032477">
    <property type="entry name" value="Glyco_hydro_64"/>
</dbReference>
<dbReference type="Proteomes" id="UP001055253">
    <property type="component" value="Chromosome"/>
</dbReference>
<dbReference type="InterPro" id="IPR037176">
    <property type="entry name" value="Osmotin/thaumatin-like_sf"/>
</dbReference>
<gene>
    <name evidence="3" type="ORF">MJO63_09805</name>
</gene>
<dbReference type="Gene3D" id="1.10.287.850">
    <property type="entry name" value="HP0062-like domain"/>
    <property type="match status" value="1"/>
</dbReference>